<feature type="domain" description="Heterokaryon incompatibility" evidence="2">
    <location>
        <begin position="249"/>
        <end position="400"/>
    </location>
</feature>
<protein>
    <recommendedName>
        <fullName evidence="2">Heterokaryon incompatibility domain-containing protein</fullName>
    </recommendedName>
</protein>
<feature type="region of interest" description="Disordered" evidence="1">
    <location>
        <begin position="60"/>
        <end position="83"/>
    </location>
</feature>
<evidence type="ECO:0000313" key="3">
    <source>
        <dbReference type="EMBL" id="CZR53526.1"/>
    </source>
</evidence>
<feature type="compositionally biased region" description="Polar residues" evidence="1">
    <location>
        <begin position="1"/>
        <end position="11"/>
    </location>
</feature>
<evidence type="ECO:0000259" key="2">
    <source>
        <dbReference type="Pfam" id="PF06985"/>
    </source>
</evidence>
<reference evidence="3 4" key="1">
    <citation type="submission" date="2016-03" db="EMBL/GenBank/DDBJ databases">
        <authorList>
            <person name="Ploux O."/>
        </authorList>
    </citation>
    <scope>NUCLEOTIDE SEQUENCE [LARGE SCALE GENOMIC DNA]</scope>
    <source>
        <strain evidence="3 4">UAMH 11012</strain>
    </source>
</reference>
<sequence length="726" mass="81041">MIPQDPSNGAVESSFPAPKIFKPQGMPSLVSSTMETFNISSPHFREECICKPLHAACSPADTTAQTPAQPEAENSSSSADKRELRLETTFKRLEESSKAGCWFCSVLLAGIQDAAESHAGRIEETTRIIASDSPQYSLPLLLSTVSANENLDGFTSYEFYIPRKFYSVGYGNICACLRHAPEIPITTSSQESFAFAKEQLGNCIDASQSKHAYCESGIPFLPTRILQIEKQDQEYKVRLLISKGKRGKYVTLSHCWGAKMNITTTNENLNERVAGVDWNELPLTFQHAIQTTRELGFRYLWIDALCIIQGDLEDWQRESSQMYAVYSNCALMISADHATDGQGGCFNSPAPAPWSVRSGDCDVHVAVRKAKYNAGFYRANRSEFYQRLAPLATRAWAFQEGTLARRTLHFGVDELIWACGGMVTCECGGEGRNFGSEGGRKFIFKSCDIEGFVEKIWYGLVGDYTPRLLTKPEDRLPAMSGLAKSFEEQWKVMKARYNAKRAVTSAEVFDTTTLDVPKDPGIYLAGLWSNHLDTGLRWVRYPISDTSPLLPKPSQYLAPSWSWASINAPAIYTSDRKPIKDISFIHATCTPDGLDPMGTVKHGILKLSGPVIYLKLTVNTPVPDIIADPIRVYVLKDSTRLDVSANFIPDYSLSKEDTELAIREGIDVCGLVMSEDFVMILKTKSWLGELVYERIGSLNYIEGWFDSWEQPKKWAMNAIRKEIIIV</sequence>
<dbReference type="PANTHER" id="PTHR33112">
    <property type="entry name" value="DOMAIN PROTEIN, PUTATIVE-RELATED"/>
    <property type="match status" value="1"/>
</dbReference>
<accession>A0A1L7WL80</accession>
<organism evidence="3 4">
    <name type="scientific">Phialocephala subalpina</name>
    <dbReference type="NCBI Taxonomy" id="576137"/>
    <lineage>
        <taxon>Eukaryota</taxon>
        <taxon>Fungi</taxon>
        <taxon>Dikarya</taxon>
        <taxon>Ascomycota</taxon>
        <taxon>Pezizomycotina</taxon>
        <taxon>Leotiomycetes</taxon>
        <taxon>Helotiales</taxon>
        <taxon>Mollisiaceae</taxon>
        <taxon>Phialocephala</taxon>
        <taxon>Phialocephala fortinii species complex</taxon>
    </lineage>
</organism>
<dbReference type="AlphaFoldDB" id="A0A1L7WL80"/>
<proteinExistence type="predicted"/>
<dbReference type="OrthoDB" id="3562689at2759"/>
<dbReference type="Proteomes" id="UP000184330">
    <property type="component" value="Unassembled WGS sequence"/>
</dbReference>
<gene>
    <name evidence="3" type="ORF">PAC_03405</name>
</gene>
<dbReference type="InterPro" id="IPR010730">
    <property type="entry name" value="HET"/>
</dbReference>
<feature type="region of interest" description="Disordered" evidence="1">
    <location>
        <begin position="1"/>
        <end position="26"/>
    </location>
</feature>
<evidence type="ECO:0000256" key="1">
    <source>
        <dbReference type="SAM" id="MobiDB-lite"/>
    </source>
</evidence>
<evidence type="ECO:0000313" key="4">
    <source>
        <dbReference type="Proteomes" id="UP000184330"/>
    </source>
</evidence>
<name>A0A1L7WL80_9HELO</name>
<dbReference type="STRING" id="576137.A0A1L7WL80"/>
<dbReference type="EMBL" id="FJOG01000004">
    <property type="protein sequence ID" value="CZR53526.1"/>
    <property type="molecule type" value="Genomic_DNA"/>
</dbReference>
<feature type="compositionally biased region" description="Polar residues" evidence="1">
    <location>
        <begin position="60"/>
        <end position="78"/>
    </location>
</feature>
<dbReference type="Pfam" id="PF06985">
    <property type="entry name" value="HET"/>
    <property type="match status" value="1"/>
</dbReference>
<dbReference type="PANTHER" id="PTHR33112:SF9">
    <property type="entry name" value="HETEROKARYON INCOMPATIBILITY DOMAIN-CONTAINING PROTEIN"/>
    <property type="match status" value="1"/>
</dbReference>
<keyword evidence="4" id="KW-1185">Reference proteome</keyword>